<protein>
    <submittedName>
        <fullName evidence="7">Phosphoglycerate dehydrogenase</fullName>
    </submittedName>
</protein>
<dbReference type="InterPro" id="IPR036291">
    <property type="entry name" value="NAD(P)-bd_dom_sf"/>
</dbReference>
<dbReference type="CDD" id="cd05300">
    <property type="entry name" value="2-Hacid_dh_1"/>
    <property type="match status" value="1"/>
</dbReference>
<dbReference type="EMBL" id="AUBJ02000001">
    <property type="protein sequence ID" value="MCP2329972.1"/>
    <property type="molecule type" value="Genomic_DNA"/>
</dbReference>
<comment type="similarity">
    <text evidence="1 4">Belongs to the D-isomer specific 2-hydroxyacid dehydrogenase family.</text>
</comment>
<keyword evidence="2 4" id="KW-0560">Oxidoreductase</keyword>
<dbReference type="Proteomes" id="UP000791080">
    <property type="component" value="Unassembled WGS sequence"/>
</dbReference>
<evidence type="ECO:0000313" key="8">
    <source>
        <dbReference type="Proteomes" id="UP000791080"/>
    </source>
</evidence>
<gene>
    <name evidence="7" type="ORF">G443_000242</name>
</gene>
<keyword evidence="3" id="KW-0520">NAD</keyword>
<organism evidence="7 8">
    <name type="scientific">Actinoalloteichus caeruleus DSM 43889</name>
    <dbReference type="NCBI Taxonomy" id="1120930"/>
    <lineage>
        <taxon>Bacteria</taxon>
        <taxon>Bacillati</taxon>
        <taxon>Actinomycetota</taxon>
        <taxon>Actinomycetes</taxon>
        <taxon>Pseudonocardiales</taxon>
        <taxon>Pseudonocardiaceae</taxon>
        <taxon>Actinoalloteichus</taxon>
        <taxon>Actinoalloteichus cyanogriseus</taxon>
    </lineage>
</organism>
<name>A0ABT1JBT8_ACTCY</name>
<dbReference type="SUPFAM" id="SSF52283">
    <property type="entry name" value="Formate/glycerate dehydrogenase catalytic domain-like"/>
    <property type="match status" value="1"/>
</dbReference>
<evidence type="ECO:0000313" key="7">
    <source>
        <dbReference type="EMBL" id="MCP2329972.1"/>
    </source>
</evidence>
<feature type="domain" description="D-isomer specific 2-hydroxyacid dehydrogenase NAD-binding" evidence="6">
    <location>
        <begin position="110"/>
        <end position="284"/>
    </location>
</feature>
<dbReference type="RefSeq" id="WP_026418788.1">
    <property type="nucleotide sequence ID" value="NZ_AUBJ02000001.1"/>
</dbReference>
<dbReference type="InterPro" id="IPR006140">
    <property type="entry name" value="D-isomer_DH_NAD-bd"/>
</dbReference>
<evidence type="ECO:0000256" key="4">
    <source>
        <dbReference type="RuleBase" id="RU003719"/>
    </source>
</evidence>
<reference evidence="7 8" key="1">
    <citation type="submission" date="2022-06" db="EMBL/GenBank/DDBJ databases">
        <title>Genomic Encyclopedia of Type Strains, Phase I: the one thousand microbial genomes (KMG-I) project.</title>
        <authorList>
            <person name="Kyrpides N."/>
        </authorList>
    </citation>
    <scope>NUCLEOTIDE SEQUENCE [LARGE SCALE GENOMIC DNA]</scope>
    <source>
        <strain evidence="7 8">DSM 43889</strain>
    </source>
</reference>
<keyword evidence="8" id="KW-1185">Reference proteome</keyword>
<evidence type="ECO:0000256" key="3">
    <source>
        <dbReference type="ARBA" id="ARBA00023027"/>
    </source>
</evidence>
<evidence type="ECO:0000256" key="1">
    <source>
        <dbReference type="ARBA" id="ARBA00005854"/>
    </source>
</evidence>
<dbReference type="Gene3D" id="3.40.50.720">
    <property type="entry name" value="NAD(P)-binding Rossmann-like Domain"/>
    <property type="match status" value="2"/>
</dbReference>
<dbReference type="PANTHER" id="PTHR43333:SF1">
    <property type="entry name" value="D-ISOMER SPECIFIC 2-HYDROXYACID DEHYDROGENASE NAD-BINDING DOMAIN-CONTAINING PROTEIN"/>
    <property type="match status" value="1"/>
</dbReference>
<feature type="domain" description="D-isomer specific 2-hydroxyacid dehydrogenase catalytic" evidence="5">
    <location>
        <begin position="35"/>
        <end position="315"/>
    </location>
</feature>
<dbReference type="InterPro" id="IPR006139">
    <property type="entry name" value="D-isomer_2_OHA_DH_cat_dom"/>
</dbReference>
<comment type="caution">
    <text evidence="7">The sequence shown here is derived from an EMBL/GenBank/DDBJ whole genome shotgun (WGS) entry which is preliminary data.</text>
</comment>
<evidence type="ECO:0000259" key="5">
    <source>
        <dbReference type="Pfam" id="PF00389"/>
    </source>
</evidence>
<evidence type="ECO:0000259" key="6">
    <source>
        <dbReference type="Pfam" id="PF02826"/>
    </source>
</evidence>
<dbReference type="PANTHER" id="PTHR43333">
    <property type="entry name" value="2-HACID_DH_C DOMAIN-CONTAINING PROTEIN"/>
    <property type="match status" value="1"/>
</dbReference>
<sequence>MSPHPPVITVLHGADAPPDLAPVRPLVAEVRAAGGPAELAELLPGTDVLFVWDFNSDALAESWPRADRLRWVHTASAGVDRMMFPALVDSDVLLTNSRGVFDQPMAEYVLGLLLAFAKDLPSTLRFQGERRWRHRETRRLAGSHAVVVGTGPIGRAIGRSLTSAGVAVTGVGRTGRDSDPDLGQVHPSSELATLLPDADHLVLAAPLTKATRGLVGARELAALGPEGVLVNVGRGPLVDQRALEEAVAAGTIGGAALDVFEEEPLPEDSPLWSAPSVIVSPHMSGDVVGWRDELVELFGDNLRRVLGGREPLNVVDKRLGYVSTS</sequence>
<dbReference type="SUPFAM" id="SSF51735">
    <property type="entry name" value="NAD(P)-binding Rossmann-fold domains"/>
    <property type="match status" value="1"/>
</dbReference>
<proteinExistence type="inferred from homology"/>
<evidence type="ECO:0000256" key="2">
    <source>
        <dbReference type="ARBA" id="ARBA00023002"/>
    </source>
</evidence>
<dbReference type="Pfam" id="PF02826">
    <property type="entry name" value="2-Hacid_dh_C"/>
    <property type="match status" value="1"/>
</dbReference>
<dbReference type="Pfam" id="PF00389">
    <property type="entry name" value="2-Hacid_dh"/>
    <property type="match status" value="1"/>
</dbReference>
<accession>A0ABT1JBT8</accession>